<protein>
    <submittedName>
        <fullName evidence="5">Alpha/Beta hydrolase protein</fullName>
    </submittedName>
</protein>
<proteinExistence type="predicted"/>
<sequence>MKITDVLLAPIFCTLFITASAAVTTTGLAASEVTLASTTRSSISQEDYNSLRYYFKYASSAYVDKLTITCLTSIIQLNNASTGTQGFIAKDEGKKEIIVAFRGSESLLDFYMDVQFDLVPFVVSNIGGPRGVKVHEGSLRGWNGVAQTVNTVVREYLKDGYTLVLTGHSLGGAIASLAGITLNQDLTIRTGCVSYILTVVDIIKGAWTMHSGIRIYTYGQPRTGNVEYAEWVNDKIGTDNLFRVVNFDDP</sequence>
<organism evidence="5 6">
    <name type="scientific">Collybia nuda</name>
    <dbReference type="NCBI Taxonomy" id="64659"/>
    <lineage>
        <taxon>Eukaryota</taxon>
        <taxon>Fungi</taxon>
        <taxon>Dikarya</taxon>
        <taxon>Basidiomycota</taxon>
        <taxon>Agaricomycotina</taxon>
        <taxon>Agaricomycetes</taxon>
        <taxon>Agaricomycetidae</taxon>
        <taxon>Agaricales</taxon>
        <taxon>Tricholomatineae</taxon>
        <taxon>Clitocybaceae</taxon>
        <taxon>Collybia</taxon>
    </lineage>
</organism>
<evidence type="ECO:0000256" key="2">
    <source>
        <dbReference type="ARBA" id="ARBA00022801"/>
    </source>
</evidence>
<gene>
    <name evidence="5" type="ORF">BDZ94DRAFT_1314581</name>
</gene>
<accession>A0A9P6CDF8</accession>
<dbReference type="OrthoDB" id="438440at2759"/>
<dbReference type="GO" id="GO:0006629">
    <property type="term" value="P:lipid metabolic process"/>
    <property type="evidence" value="ECO:0007669"/>
    <property type="project" value="InterPro"/>
</dbReference>
<dbReference type="GO" id="GO:0016787">
    <property type="term" value="F:hydrolase activity"/>
    <property type="evidence" value="ECO:0007669"/>
    <property type="project" value="UniProtKB-KW"/>
</dbReference>
<evidence type="ECO:0000259" key="4">
    <source>
        <dbReference type="Pfam" id="PF01764"/>
    </source>
</evidence>
<feature type="signal peptide" evidence="3">
    <location>
        <begin position="1"/>
        <end position="21"/>
    </location>
</feature>
<dbReference type="Gene3D" id="3.40.50.1820">
    <property type="entry name" value="alpha/beta hydrolase"/>
    <property type="match status" value="1"/>
</dbReference>
<comment type="caution">
    <text evidence="5">The sequence shown here is derived from an EMBL/GenBank/DDBJ whole genome shotgun (WGS) entry which is preliminary data.</text>
</comment>
<keyword evidence="2 5" id="KW-0378">Hydrolase</keyword>
<keyword evidence="1 3" id="KW-0732">Signal</keyword>
<dbReference type="InterPro" id="IPR029058">
    <property type="entry name" value="AB_hydrolase_fold"/>
</dbReference>
<dbReference type="CDD" id="cd00519">
    <property type="entry name" value="Lipase_3"/>
    <property type="match status" value="1"/>
</dbReference>
<reference evidence="5" key="1">
    <citation type="submission" date="2020-11" db="EMBL/GenBank/DDBJ databases">
        <authorList>
            <consortium name="DOE Joint Genome Institute"/>
            <person name="Ahrendt S."/>
            <person name="Riley R."/>
            <person name="Andreopoulos W."/>
            <person name="Labutti K."/>
            <person name="Pangilinan J."/>
            <person name="Ruiz-Duenas F.J."/>
            <person name="Barrasa J.M."/>
            <person name="Sanchez-Garcia M."/>
            <person name="Camarero S."/>
            <person name="Miyauchi S."/>
            <person name="Serrano A."/>
            <person name="Linde D."/>
            <person name="Babiker R."/>
            <person name="Drula E."/>
            <person name="Ayuso-Fernandez I."/>
            <person name="Pacheco R."/>
            <person name="Padilla G."/>
            <person name="Ferreira P."/>
            <person name="Barriuso J."/>
            <person name="Kellner H."/>
            <person name="Castanera R."/>
            <person name="Alfaro M."/>
            <person name="Ramirez L."/>
            <person name="Pisabarro A.G."/>
            <person name="Kuo A."/>
            <person name="Tritt A."/>
            <person name="Lipzen A."/>
            <person name="He G."/>
            <person name="Yan M."/>
            <person name="Ng V."/>
            <person name="Cullen D."/>
            <person name="Martin F."/>
            <person name="Rosso M.-N."/>
            <person name="Henrissat B."/>
            <person name="Hibbett D."/>
            <person name="Martinez A.T."/>
            <person name="Grigoriev I.V."/>
        </authorList>
    </citation>
    <scope>NUCLEOTIDE SEQUENCE</scope>
    <source>
        <strain evidence="5">CBS 247.69</strain>
    </source>
</reference>
<evidence type="ECO:0000313" key="5">
    <source>
        <dbReference type="EMBL" id="KAF9457029.1"/>
    </source>
</evidence>
<name>A0A9P6CDF8_9AGAR</name>
<dbReference type="PANTHER" id="PTHR46640">
    <property type="entry name" value="TRIACYLGLYCEROL LIPASE, PUTATIVE (AFU_ORTHOLOGUE AFUA_6G06510)-RELATED"/>
    <property type="match status" value="1"/>
</dbReference>
<dbReference type="InterPro" id="IPR002921">
    <property type="entry name" value="Fungal_lipase-type"/>
</dbReference>
<evidence type="ECO:0000313" key="6">
    <source>
        <dbReference type="Proteomes" id="UP000807353"/>
    </source>
</evidence>
<dbReference type="InterPro" id="IPR051299">
    <property type="entry name" value="AB_hydrolase_lip/est"/>
</dbReference>
<keyword evidence="6" id="KW-1185">Reference proteome</keyword>
<dbReference type="AlphaFoldDB" id="A0A9P6CDF8"/>
<feature type="domain" description="Fungal lipase-type" evidence="4">
    <location>
        <begin position="98"/>
        <end position="250"/>
    </location>
</feature>
<feature type="chain" id="PRO_5040383519" evidence="3">
    <location>
        <begin position="22"/>
        <end position="250"/>
    </location>
</feature>
<dbReference type="PANTHER" id="PTHR46640:SF1">
    <property type="entry name" value="FUNGAL LIPASE-LIKE DOMAIN-CONTAINING PROTEIN-RELATED"/>
    <property type="match status" value="1"/>
</dbReference>
<dbReference type="Pfam" id="PF01764">
    <property type="entry name" value="Lipase_3"/>
    <property type="match status" value="1"/>
</dbReference>
<evidence type="ECO:0000256" key="3">
    <source>
        <dbReference type="SAM" id="SignalP"/>
    </source>
</evidence>
<dbReference type="SUPFAM" id="SSF53474">
    <property type="entry name" value="alpha/beta-Hydrolases"/>
    <property type="match status" value="1"/>
</dbReference>
<dbReference type="Proteomes" id="UP000807353">
    <property type="component" value="Unassembled WGS sequence"/>
</dbReference>
<dbReference type="EMBL" id="MU150390">
    <property type="protein sequence ID" value="KAF9457029.1"/>
    <property type="molecule type" value="Genomic_DNA"/>
</dbReference>
<evidence type="ECO:0000256" key="1">
    <source>
        <dbReference type="ARBA" id="ARBA00022729"/>
    </source>
</evidence>